<dbReference type="InterPro" id="IPR000873">
    <property type="entry name" value="AMP-dep_synth/lig_dom"/>
</dbReference>
<keyword evidence="3 10" id="KW-0436">Ligase</keyword>
<dbReference type="InterPro" id="IPR050237">
    <property type="entry name" value="ATP-dep_AMP-bd_enzyme"/>
</dbReference>
<evidence type="ECO:0000256" key="5">
    <source>
        <dbReference type="ARBA" id="ARBA00026121"/>
    </source>
</evidence>
<dbReference type="InterPro" id="IPR042099">
    <property type="entry name" value="ANL_N_sf"/>
</dbReference>
<name>A0A173LL97_9ACTN</name>
<evidence type="ECO:0000313" key="11">
    <source>
        <dbReference type="Proteomes" id="UP000186104"/>
    </source>
</evidence>
<evidence type="ECO:0000256" key="4">
    <source>
        <dbReference type="ARBA" id="ARBA00023136"/>
    </source>
</evidence>
<dbReference type="GO" id="GO:0016020">
    <property type="term" value="C:membrane"/>
    <property type="evidence" value="ECO:0007669"/>
    <property type="project" value="UniProtKB-SubCell"/>
</dbReference>
<dbReference type="Gene3D" id="3.40.50.12780">
    <property type="entry name" value="N-terminal domain of ligase-like"/>
    <property type="match status" value="1"/>
</dbReference>
<dbReference type="Pfam" id="PF00501">
    <property type="entry name" value="AMP-binding"/>
    <property type="match status" value="1"/>
</dbReference>
<dbReference type="PANTHER" id="PTHR43767">
    <property type="entry name" value="LONG-CHAIN-FATTY-ACID--COA LIGASE"/>
    <property type="match status" value="1"/>
</dbReference>
<proteinExistence type="predicted"/>
<keyword evidence="11" id="KW-1185">Reference proteome</keyword>
<evidence type="ECO:0000259" key="8">
    <source>
        <dbReference type="Pfam" id="PF00501"/>
    </source>
</evidence>
<dbReference type="OrthoDB" id="9803968at2"/>
<dbReference type="RefSeq" id="WP_067476927.1">
    <property type="nucleotide sequence ID" value="NZ_CP015961.1"/>
</dbReference>
<dbReference type="AlphaFoldDB" id="A0A173LL97"/>
<dbReference type="Proteomes" id="UP000186104">
    <property type="component" value="Chromosome"/>
</dbReference>
<sequence>MTSSVEVPHSNLELPKEFYPHEFAEKYRAAGYWTDATFAEFIPDAAKRFGDSEAVVGRDHRGQDVRYTYAELDVETAVLASGLAAHDIRRGDRVLVQLPNITDYAVVVFALFRLGAIPVFCLPAHRESEIEHFIATAKASAFITVGEFGGFDHRALARKVLSGLAERGEAPRPLVIVADEGAGEFVSLGAVRDSAVMGEKEQAEPDPEGLAFLQLSGGTTGTPKLIPRTHADYLYSIREQSAVAGCSGETRMLVVLPAAHNFTMSSPGIIGVLMHGGTVVFCTDPTPTAAFSAIEAERCTMVSLVPPLALTWLATRGMIDKDLSSLQVMQVGGAKFPEVAARRIGPELGATVQQVFGMAEGLCNFTRLDDPEDLRASTQGHPVSPGDEIEIRNDAGELVSPGERGNLWTRGPYTIRGYLGGVDAESFDDRGFYCSGDIVRRRSNGYLVVEGRAKDQINRGGEKISAEEIENHLLAHPDVADVALVAVPDKFLGERSCAYVISPAPPSAEQLKSFVRERGVAEYKVPDRFEFADAFPPTGVGKTSRRELRRYLADLLD</sequence>
<reference evidence="10 11" key="1">
    <citation type="submission" date="2016-06" db="EMBL/GenBank/DDBJ databases">
        <title>Complete genome sequence of a saline-alkali tolerant type strain Dietzia timorensis ID05-A0528T.</title>
        <authorList>
            <person name="Wu X."/>
        </authorList>
    </citation>
    <scope>NUCLEOTIDE SEQUENCE [LARGE SCALE GENOMIC DNA]</scope>
    <source>
        <strain evidence="10 11">ID05-A0528</strain>
    </source>
</reference>
<dbReference type="InterPro" id="IPR025110">
    <property type="entry name" value="AMP-bd_C"/>
</dbReference>
<protein>
    <recommendedName>
        <fullName evidence="6">Long-chain-fatty-acid--CoA ligase</fullName>
        <ecNumber evidence="5">6.2.1.3</ecNumber>
    </recommendedName>
    <alternativeName>
        <fullName evidence="7">Long-chain acyl-CoA synthetase</fullName>
    </alternativeName>
</protein>
<evidence type="ECO:0000256" key="1">
    <source>
        <dbReference type="ARBA" id="ARBA00004170"/>
    </source>
</evidence>
<dbReference type="EC" id="6.2.1.3" evidence="5"/>
<comment type="pathway">
    <text evidence="2">Lipid metabolism; fatty acid beta-oxidation.</text>
</comment>
<gene>
    <name evidence="10" type="ORF">BJL86_1510</name>
</gene>
<evidence type="ECO:0000259" key="9">
    <source>
        <dbReference type="Pfam" id="PF13193"/>
    </source>
</evidence>
<dbReference type="Gene3D" id="3.30.300.30">
    <property type="match status" value="1"/>
</dbReference>
<feature type="domain" description="AMP-binding enzyme C-terminal" evidence="9">
    <location>
        <begin position="468"/>
        <end position="542"/>
    </location>
</feature>
<evidence type="ECO:0000256" key="3">
    <source>
        <dbReference type="ARBA" id="ARBA00022598"/>
    </source>
</evidence>
<dbReference type="PANTHER" id="PTHR43767:SF8">
    <property type="entry name" value="LONG-CHAIN-FATTY-ACID--COA LIGASE"/>
    <property type="match status" value="1"/>
</dbReference>
<accession>A0A173LL97</accession>
<evidence type="ECO:0000256" key="6">
    <source>
        <dbReference type="ARBA" id="ARBA00039545"/>
    </source>
</evidence>
<dbReference type="SUPFAM" id="SSF56801">
    <property type="entry name" value="Acetyl-CoA synthetase-like"/>
    <property type="match status" value="1"/>
</dbReference>
<dbReference type="KEGG" id="dtm:BJL86_1510"/>
<evidence type="ECO:0000256" key="7">
    <source>
        <dbReference type="ARBA" id="ARBA00042773"/>
    </source>
</evidence>
<feature type="domain" description="AMP-dependent synthetase/ligase" evidence="8">
    <location>
        <begin position="44"/>
        <end position="419"/>
    </location>
</feature>
<dbReference type="PROSITE" id="PS00455">
    <property type="entry name" value="AMP_BINDING"/>
    <property type="match status" value="1"/>
</dbReference>
<evidence type="ECO:0000313" key="10">
    <source>
        <dbReference type="EMBL" id="ANI92288.1"/>
    </source>
</evidence>
<dbReference type="GO" id="GO:0004467">
    <property type="term" value="F:long-chain fatty acid-CoA ligase activity"/>
    <property type="evidence" value="ECO:0007669"/>
    <property type="project" value="UniProtKB-EC"/>
</dbReference>
<comment type="subcellular location">
    <subcellularLocation>
        <location evidence="1">Membrane</location>
        <topology evidence="1">Peripheral membrane protein</topology>
    </subcellularLocation>
</comment>
<dbReference type="STRING" id="499555.BJL86_1510"/>
<dbReference type="Pfam" id="PF13193">
    <property type="entry name" value="AMP-binding_C"/>
    <property type="match status" value="1"/>
</dbReference>
<dbReference type="EMBL" id="CP015961">
    <property type="protein sequence ID" value="ANI92288.1"/>
    <property type="molecule type" value="Genomic_DNA"/>
</dbReference>
<dbReference type="InterPro" id="IPR020845">
    <property type="entry name" value="AMP-binding_CS"/>
</dbReference>
<organism evidence="10 11">
    <name type="scientific">Dietzia timorensis</name>
    <dbReference type="NCBI Taxonomy" id="499555"/>
    <lineage>
        <taxon>Bacteria</taxon>
        <taxon>Bacillati</taxon>
        <taxon>Actinomycetota</taxon>
        <taxon>Actinomycetes</taxon>
        <taxon>Mycobacteriales</taxon>
        <taxon>Dietziaceae</taxon>
        <taxon>Dietzia</taxon>
    </lineage>
</organism>
<evidence type="ECO:0000256" key="2">
    <source>
        <dbReference type="ARBA" id="ARBA00005005"/>
    </source>
</evidence>
<keyword evidence="4" id="KW-0472">Membrane</keyword>
<dbReference type="InterPro" id="IPR045851">
    <property type="entry name" value="AMP-bd_C_sf"/>
</dbReference>